<accession>A0A6A3A9E3</accession>
<dbReference type="GO" id="GO:0009451">
    <property type="term" value="P:RNA modification"/>
    <property type="evidence" value="ECO:0007669"/>
    <property type="project" value="InterPro"/>
</dbReference>
<dbReference type="AlphaFoldDB" id="A0A6A3A9E3"/>
<dbReference type="Pfam" id="PF13041">
    <property type="entry name" value="PPR_2"/>
    <property type="match status" value="1"/>
</dbReference>
<evidence type="ECO:0000313" key="3">
    <source>
        <dbReference type="EMBL" id="KAE8701014.1"/>
    </source>
</evidence>
<sequence length="590" mass="66868">MFSLSRNARKLFAEITQRIRKSPARLTAALFHRDSNHEDPVSYAENDYVLVSWTSNLSKLVRQGQPEEAISLFKRMLLLMSNQGPNYVTILSLIKAVDALNWDAPIMMVHGMVVRMGFISEPSVLTALIGSYSVYDMETCWSLFHQIPDKDVVLWSAMIAACVKNKDYLEALELFRRMQIFGLKVNHISIISILPACANLGALRSGREIHGFIIRRMFYRVVSVQNSLVDMYAKCRSLETGIRVFDGMLKKDLVSWRIAVRGYIENERCIEAINVFSKMRLLSFFAPDEFVVQDMIMAMLQSGGSKIGSAFHCYILKSGFLDFVSIATALLQMYAKFDMVGSAKSVFDHMGSKDGIAWNAMISAYTQKASNELGDSIHAFIEKVGYLRNVYFSSALIDFYCRSGRVKQGRALFDEVPIKDLICWSLMINGYVLNGYGVEALETFSNMLDCGIKPNEITFLSVLSACSHCGLEYEGWNWFHSMKEKYNVSPKLGHYACMVDLLSRQGNIEQALDFVKKMPMEPDKRIWGALLAGCRLTPGKIEIVEFVVEQLATLDPQNCTHYYMILSDLYADEGRGEDVERLRRLVDENA</sequence>
<reference evidence="3" key="1">
    <citation type="submission" date="2019-09" db="EMBL/GenBank/DDBJ databases">
        <title>Draft genome information of white flower Hibiscus syriacus.</title>
        <authorList>
            <person name="Kim Y.-M."/>
        </authorList>
    </citation>
    <scope>NUCLEOTIDE SEQUENCE [LARGE SCALE GENOMIC DNA]</scope>
    <source>
        <strain evidence="3">YM2019G1</strain>
    </source>
</reference>
<dbReference type="PANTHER" id="PTHR47926">
    <property type="entry name" value="PENTATRICOPEPTIDE REPEAT-CONTAINING PROTEIN"/>
    <property type="match status" value="1"/>
</dbReference>
<name>A0A6A3A9E3_HIBSY</name>
<dbReference type="FunFam" id="1.25.40.10:FF:000090">
    <property type="entry name" value="Pentatricopeptide repeat-containing protein, chloroplastic"/>
    <property type="match status" value="1"/>
</dbReference>
<evidence type="ECO:0000256" key="1">
    <source>
        <dbReference type="ARBA" id="ARBA00022737"/>
    </source>
</evidence>
<dbReference type="GO" id="GO:0003723">
    <property type="term" value="F:RNA binding"/>
    <property type="evidence" value="ECO:0007669"/>
    <property type="project" value="InterPro"/>
</dbReference>
<dbReference type="PROSITE" id="PS51375">
    <property type="entry name" value="PPR"/>
    <property type="match status" value="2"/>
</dbReference>
<dbReference type="InterPro" id="IPR011990">
    <property type="entry name" value="TPR-like_helical_dom_sf"/>
</dbReference>
<feature type="repeat" description="PPR" evidence="2">
    <location>
        <begin position="151"/>
        <end position="185"/>
    </location>
</feature>
<keyword evidence="1" id="KW-0677">Repeat</keyword>
<keyword evidence="4" id="KW-1185">Reference proteome</keyword>
<organism evidence="3 4">
    <name type="scientific">Hibiscus syriacus</name>
    <name type="common">Rose of Sharon</name>
    <dbReference type="NCBI Taxonomy" id="106335"/>
    <lineage>
        <taxon>Eukaryota</taxon>
        <taxon>Viridiplantae</taxon>
        <taxon>Streptophyta</taxon>
        <taxon>Embryophyta</taxon>
        <taxon>Tracheophyta</taxon>
        <taxon>Spermatophyta</taxon>
        <taxon>Magnoliopsida</taxon>
        <taxon>eudicotyledons</taxon>
        <taxon>Gunneridae</taxon>
        <taxon>Pentapetalae</taxon>
        <taxon>rosids</taxon>
        <taxon>malvids</taxon>
        <taxon>Malvales</taxon>
        <taxon>Malvaceae</taxon>
        <taxon>Malvoideae</taxon>
        <taxon>Hibiscus</taxon>
    </lineage>
</organism>
<dbReference type="InterPro" id="IPR046960">
    <property type="entry name" value="PPR_At4g14850-like_plant"/>
</dbReference>
<dbReference type="Gene3D" id="1.25.40.10">
    <property type="entry name" value="Tetratricopeptide repeat domain"/>
    <property type="match status" value="4"/>
</dbReference>
<dbReference type="PANTHER" id="PTHR47926:SF414">
    <property type="entry name" value="PENTATRICOPEPTIDE REPEAT-CONTAINING PROTEIN DOT4, CHLOROPLASTIC-LIKE"/>
    <property type="match status" value="1"/>
</dbReference>
<dbReference type="FunFam" id="1.25.40.10:FF:000351">
    <property type="entry name" value="Pentatricopeptide repeat-containing protein"/>
    <property type="match status" value="1"/>
</dbReference>
<feature type="repeat" description="PPR" evidence="2">
    <location>
        <begin position="420"/>
        <end position="454"/>
    </location>
</feature>
<dbReference type="EMBL" id="VEPZ02001025">
    <property type="protein sequence ID" value="KAE8701014.1"/>
    <property type="molecule type" value="Genomic_DNA"/>
</dbReference>
<dbReference type="Pfam" id="PF01535">
    <property type="entry name" value="PPR"/>
    <property type="match status" value="7"/>
</dbReference>
<dbReference type="NCBIfam" id="TIGR00756">
    <property type="entry name" value="PPR"/>
    <property type="match status" value="3"/>
</dbReference>
<dbReference type="Proteomes" id="UP000436088">
    <property type="component" value="Unassembled WGS sequence"/>
</dbReference>
<dbReference type="InterPro" id="IPR002885">
    <property type="entry name" value="PPR_rpt"/>
</dbReference>
<proteinExistence type="predicted"/>
<protein>
    <submittedName>
        <fullName evidence="3">Beta-amylase 2 isoform 1</fullName>
    </submittedName>
</protein>
<gene>
    <name evidence="3" type="ORF">F3Y22_tig00110549pilonHSYRG00103</name>
</gene>
<comment type="caution">
    <text evidence="3">The sequence shown here is derived from an EMBL/GenBank/DDBJ whole genome shotgun (WGS) entry which is preliminary data.</text>
</comment>
<evidence type="ECO:0000256" key="2">
    <source>
        <dbReference type="PROSITE-ProRule" id="PRU00708"/>
    </source>
</evidence>
<evidence type="ECO:0000313" key="4">
    <source>
        <dbReference type="Proteomes" id="UP000436088"/>
    </source>
</evidence>